<dbReference type="InterPro" id="IPR009225">
    <property type="entry name" value="Phage_head_completion_GpL"/>
</dbReference>
<evidence type="ECO:0000313" key="1">
    <source>
        <dbReference type="EMBL" id="ADC33808.1"/>
    </source>
</evidence>
<reference evidence="1" key="1">
    <citation type="submission" date="2010-01" db="EMBL/GenBank/DDBJ databases">
        <title>Complete sequence of plasmid1 of Zymomonas mobilis subsp. mobilis ZM4.</title>
        <authorList>
            <consortium name="US DOE Joint Genome Institute"/>
            <person name="Lucas S."/>
            <person name="Copeland A."/>
            <person name="Lapidus A."/>
            <person name="Glavina del Rio T."/>
            <person name="Tice H."/>
            <person name="Bruce D."/>
            <person name="Goodwin L."/>
            <person name="Pitluck S."/>
            <person name="Balakireva M."/>
            <person name="Brettin T."/>
            <person name="Detter J.C."/>
            <person name="Han C."/>
            <person name="Larimer F."/>
            <person name="Land M."/>
            <person name="Hauser L."/>
            <person name="Kyrpides N."/>
            <person name="Mikhailova N."/>
            <person name="Pappas K."/>
        </authorList>
    </citation>
    <scope>NUCLEOTIDE SEQUENCE [LARGE SCALE GENOMIC DNA]</scope>
    <source>
        <strain evidence="1">ZM4</strain>
        <plasmid evidence="1">pZZM401</plasmid>
    </source>
</reference>
<gene>
    <name evidence="1" type="ORF">ZZM4_0032</name>
</gene>
<proteinExistence type="predicted"/>
<sequence>MSTAQFESVSGSIANYKPDDRIITNDGFFPNIDTAEIRSGFRVLDSITADRLRQAVIRSMISVNQDLSSWKAAKIKDGASKLSDVSSDQIDGQSILKMQYFQAVGCYTRADLIDSYRDVDRTHHGRHETDDLEPASGDLRRDAIHAIRDILGKTRTTAVLI</sequence>
<protein>
    <submittedName>
        <fullName evidence="1">Head completion protein</fullName>
    </submittedName>
</protein>
<dbReference type="AlphaFoldDB" id="A0A806CG88"/>
<keyword evidence="1" id="KW-0614">Plasmid</keyword>
<dbReference type="EMBL" id="CP001881">
    <property type="protein sequence ID" value="ADC33808.1"/>
    <property type="molecule type" value="Genomic_DNA"/>
</dbReference>
<dbReference type="GeneID" id="79905306"/>
<geneLocation type="plasmid" evidence="1">
    <name>pZZM401</name>
</geneLocation>
<organism evidence="1">
    <name type="scientific">Zymomonas mobilis subsp. mobilis (strain ATCC 31821 / ZM4 / CP4)</name>
    <dbReference type="NCBI Taxonomy" id="264203"/>
    <lineage>
        <taxon>Bacteria</taxon>
        <taxon>Pseudomonadati</taxon>
        <taxon>Pseudomonadota</taxon>
        <taxon>Alphaproteobacteria</taxon>
        <taxon>Sphingomonadales</taxon>
        <taxon>Zymomonadaceae</taxon>
        <taxon>Zymomonas</taxon>
    </lineage>
</organism>
<name>A0A806CG88_ZYMMO</name>
<dbReference type="RefSeq" id="WP_012954698.1">
    <property type="nucleotide sequence ID" value="NC_013784.1"/>
</dbReference>
<accession>A0A806CG88</accession>
<dbReference type="Pfam" id="PF05926">
    <property type="entry name" value="Phage_GPL"/>
    <property type="match status" value="1"/>
</dbReference>